<organism evidence="2 3">
    <name type="scientific">Cuscuta australis</name>
    <dbReference type="NCBI Taxonomy" id="267555"/>
    <lineage>
        <taxon>Eukaryota</taxon>
        <taxon>Viridiplantae</taxon>
        <taxon>Streptophyta</taxon>
        <taxon>Embryophyta</taxon>
        <taxon>Tracheophyta</taxon>
        <taxon>Spermatophyta</taxon>
        <taxon>Magnoliopsida</taxon>
        <taxon>eudicotyledons</taxon>
        <taxon>Gunneridae</taxon>
        <taxon>Pentapetalae</taxon>
        <taxon>asterids</taxon>
        <taxon>lamiids</taxon>
        <taxon>Solanales</taxon>
        <taxon>Convolvulaceae</taxon>
        <taxon>Cuscuteae</taxon>
        <taxon>Cuscuta</taxon>
        <taxon>Cuscuta subgen. Grammica</taxon>
        <taxon>Cuscuta sect. Cleistogrammica</taxon>
    </lineage>
</organism>
<accession>A0A328D992</accession>
<gene>
    <name evidence="2" type="ORF">DM860_008537</name>
</gene>
<proteinExistence type="predicted"/>
<keyword evidence="1" id="KW-1133">Transmembrane helix</keyword>
<evidence type="ECO:0000313" key="3">
    <source>
        <dbReference type="Proteomes" id="UP000249390"/>
    </source>
</evidence>
<dbReference type="AlphaFoldDB" id="A0A328D992"/>
<keyword evidence="1" id="KW-0472">Membrane</keyword>
<keyword evidence="1" id="KW-0812">Transmembrane</keyword>
<evidence type="ECO:0000256" key="1">
    <source>
        <dbReference type="SAM" id="Phobius"/>
    </source>
</evidence>
<reference evidence="2 3" key="1">
    <citation type="submission" date="2018-06" db="EMBL/GenBank/DDBJ databases">
        <title>The Genome of Cuscuta australis (Dodder) Provides Insight into the Evolution of Plant Parasitism.</title>
        <authorList>
            <person name="Liu H."/>
        </authorList>
    </citation>
    <scope>NUCLEOTIDE SEQUENCE [LARGE SCALE GENOMIC DNA]</scope>
    <source>
        <strain evidence="3">cv. Yunnan</strain>
        <tissue evidence="2">Vines</tissue>
    </source>
</reference>
<dbReference type="EMBL" id="NQVE01000192">
    <property type="protein sequence ID" value="RAL40839.1"/>
    <property type="molecule type" value="Genomic_DNA"/>
</dbReference>
<sequence>MKCSSLRIGLSIVILIVMDGIAALLGYQAELAQDKGPVAGRSIPSLHWGKGEPKTWNQVWGLSPWLSKMGSIYLLCSLNYFPIVLLPKS</sequence>
<feature type="transmembrane region" description="Helical" evidence="1">
    <location>
        <begin position="65"/>
        <end position="86"/>
    </location>
</feature>
<protein>
    <submittedName>
        <fullName evidence="2">Uncharacterized protein</fullName>
    </submittedName>
</protein>
<comment type="caution">
    <text evidence="2">The sequence shown here is derived from an EMBL/GenBank/DDBJ whole genome shotgun (WGS) entry which is preliminary data.</text>
</comment>
<name>A0A328D992_9ASTE</name>
<feature type="transmembrane region" description="Helical" evidence="1">
    <location>
        <begin position="7"/>
        <end position="27"/>
    </location>
</feature>
<dbReference type="Proteomes" id="UP000249390">
    <property type="component" value="Unassembled WGS sequence"/>
</dbReference>
<keyword evidence="3" id="KW-1185">Reference proteome</keyword>
<evidence type="ECO:0000313" key="2">
    <source>
        <dbReference type="EMBL" id="RAL40839.1"/>
    </source>
</evidence>